<dbReference type="AlphaFoldDB" id="A0A2N8S1P8"/>
<evidence type="ECO:0000256" key="6">
    <source>
        <dbReference type="HAMAP-Rule" id="MF_00064"/>
    </source>
</evidence>
<evidence type="ECO:0000313" key="8">
    <source>
        <dbReference type="EMBL" id="PNF80544.1"/>
    </source>
</evidence>
<dbReference type="NCBIfam" id="NF009214">
    <property type="entry name" value="PRK12563.1"/>
    <property type="match status" value="1"/>
</dbReference>
<dbReference type="Proteomes" id="UP000235925">
    <property type="component" value="Unassembled WGS sequence"/>
</dbReference>
<keyword evidence="5 6" id="KW-0067">ATP-binding</keyword>
<evidence type="ECO:0000256" key="1">
    <source>
        <dbReference type="ARBA" id="ARBA00008885"/>
    </source>
</evidence>
<name>A0A2N8S1P8_STUST</name>
<comment type="similarity">
    <text evidence="1 6">Belongs to the PAPS reductase family. CysD subfamily.</text>
</comment>
<dbReference type="PIRSF" id="PIRSF002936">
    <property type="entry name" value="CysDAde_trans"/>
    <property type="match status" value="1"/>
</dbReference>
<keyword evidence="3 6" id="KW-0548">Nucleotidyltransferase</keyword>
<evidence type="ECO:0000256" key="2">
    <source>
        <dbReference type="ARBA" id="ARBA00022679"/>
    </source>
</evidence>
<protein>
    <recommendedName>
        <fullName evidence="6">Sulfate adenylyltransferase subunit 2</fullName>
        <ecNumber evidence="6">2.7.7.4</ecNumber>
    </recommendedName>
    <alternativeName>
        <fullName evidence="6">ATP-sulfurylase small subunit</fullName>
    </alternativeName>
    <alternativeName>
        <fullName evidence="6">Sulfate adenylate transferase</fullName>
        <shortName evidence="6">SAT</shortName>
    </alternativeName>
</protein>
<dbReference type="GO" id="GO:0004781">
    <property type="term" value="F:sulfate adenylyltransferase (ATP) activity"/>
    <property type="evidence" value="ECO:0007669"/>
    <property type="project" value="UniProtKB-UniRule"/>
</dbReference>
<dbReference type="GO" id="GO:0005524">
    <property type="term" value="F:ATP binding"/>
    <property type="evidence" value="ECO:0007669"/>
    <property type="project" value="UniProtKB-KW"/>
</dbReference>
<dbReference type="RefSeq" id="WP_102824884.1">
    <property type="nucleotide sequence ID" value="NZ_CP139348.1"/>
</dbReference>
<dbReference type="FunFam" id="3.40.50.620:FF:000002">
    <property type="entry name" value="Sulfate adenylyltransferase subunit 2"/>
    <property type="match status" value="1"/>
</dbReference>
<keyword evidence="2 6" id="KW-0808">Transferase</keyword>
<dbReference type="InterPro" id="IPR014729">
    <property type="entry name" value="Rossmann-like_a/b/a_fold"/>
</dbReference>
<evidence type="ECO:0000256" key="3">
    <source>
        <dbReference type="ARBA" id="ARBA00022695"/>
    </source>
</evidence>
<feature type="domain" description="Phosphoadenosine phosphosulphate reductase" evidence="7">
    <location>
        <begin position="28"/>
        <end position="259"/>
    </location>
</feature>
<proteinExistence type="inferred from homology"/>
<dbReference type="Pfam" id="PF01507">
    <property type="entry name" value="PAPS_reduct"/>
    <property type="match status" value="1"/>
</dbReference>
<comment type="pathway">
    <text evidence="6">Sulfur metabolism; hydrogen sulfide biosynthesis; sulfite from sulfate: step 1/3.</text>
</comment>
<dbReference type="Gene3D" id="3.40.50.620">
    <property type="entry name" value="HUPs"/>
    <property type="match status" value="1"/>
</dbReference>
<dbReference type="CDD" id="cd23946">
    <property type="entry name" value="Sulfate_adenylyltransferase_2"/>
    <property type="match status" value="1"/>
</dbReference>
<dbReference type="NCBIfam" id="TIGR02039">
    <property type="entry name" value="CysD"/>
    <property type="match status" value="1"/>
</dbReference>
<reference evidence="8 9" key="1">
    <citation type="submission" date="2018-01" db="EMBL/GenBank/DDBJ databases">
        <title>Denitrification phenotypes of diverse strains of Pseudomonas stutzeri.</title>
        <authorList>
            <person name="Milligan D.A."/>
            <person name="Bergaust L."/>
            <person name="Bakken L.R."/>
            <person name="Frostegard A."/>
        </authorList>
    </citation>
    <scope>NUCLEOTIDE SEQUENCE [LARGE SCALE GENOMIC DNA]</scope>
    <source>
        <strain evidence="8 9">KC</strain>
    </source>
</reference>
<dbReference type="GO" id="GO:0000103">
    <property type="term" value="P:sulfate assimilation"/>
    <property type="evidence" value="ECO:0007669"/>
    <property type="project" value="UniProtKB-UniRule"/>
</dbReference>
<dbReference type="PANTHER" id="PTHR43196">
    <property type="entry name" value="SULFATE ADENYLYLTRANSFERASE SUBUNIT 2"/>
    <property type="match status" value="1"/>
</dbReference>
<comment type="function">
    <text evidence="6">With CysN forms the ATP sulfurylase (ATPS) that catalyzes the adenylation of sulfate producing adenosine 5'-phosphosulfate (APS) and diphosphate, the first enzymatic step in sulfur assimilation pathway. APS synthesis involves the formation of a high-energy phosphoric-sulfuric acid anhydride bond driven by GTP hydrolysis by CysN coupled to ATP hydrolysis by CysD.</text>
</comment>
<comment type="subunit">
    <text evidence="6">Heterodimer composed of CysD, the smaller subunit, and CysN.</text>
</comment>
<dbReference type="PANTHER" id="PTHR43196:SF1">
    <property type="entry name" value="SULFATE ADENYLYLTRANSFERASE SUBUNIT 2"/>
    <property type="match status" value="1"/>
</dbReference>
<comment type="caution">
    <text evidence="8">The sequence shown here is derived from an EMBL/GenBank/DDBJ whole genome shotgun (WGS) entry which is preliminary data.</text>
</comment>
<dbReference type="InterPro" id="IPR050128">
    <property type="entry name" value="Sulfate_adenylyltrnsfr_sub2"/>
</dbReference>
<comment type="catalytic activity">
    <reaction evidence="6">
        <text>sulfate + ATP + H(+) = adenosine 5'-phosphosulfate + diphosphate</text>
        <dbReference type="Rhea" id="RHEA:18133"/>
        <dbReference type="ChEBI" id="CHEBI:15378"/>
        <dbReference type="ChEBI" id="CHEBI:16189"/>
        <dbReference type="ChEBI" id="CHEBI:30616"/>
        <dbReference type="ChEBI" id="CHEBI:33019"/>
        <dbReference type="ChEBI" id="CHEBI:58243"/>
        <dbReference type="EC" id="2.7.7.4"/>
    </reaction>
</comment>
<evidence type="ECO:0000256" key="5">
    <source>
        <dbReference type="ARBA" id="ARBA00022840"/>
    </source>
</evidence>
<keyword evidence="4 6" id="KW-0547">Nucleotide-binding</keyword>
<dbReference type="EMBL" id="POUN01000003">
    <property type="protein sequence ID" value="PNF80544.1"/>
    <property type="molecule type" value="Genomic_DNA"/>
</dbReference>
<dbReference type="HAMAP" id="MF_00064">
    <property type="entry name" value="Sulf_adenylyltr_sub2"/>
    <property type="match status" value="1"/>
</dbReference>
<evidence type="ECO:0000313" key="9">
    <source>
        <dbReference type="Proteomes" id="UP000235925"/>
    </source>
</evidence>
<accession>A0A2N8S1P8</accession>
<dbReference type="SUPFAM" id="SSF52402">
    <property type="entry name" value="Adenine nucleotide alpha hydrolases-like"/>
    <property type="match status" value="1"/>
</dbReference>
<dbReference type="OrthoDB" id="9772604at2"/>
<dbReference type="EC" id="2.7.7.4" evidence="6"/>
<evidence type="ECO:0000256" key="4">
    <source>
        <dbReference type="ARBA" id="ARBA00022741"/>
    </source>
</evidence>
<organism evidence="8 9">
    <name type="scientific">Stutzerimonas stutzeri</name>
    <name type="common">Pseudomonas stutzeri</name>
    <dbReference type="NCBI Taxonomy" id="316"/>
    <lineage>
        <taxon>Bacteria</taxon>
        <taxon>Pseudomonadati</taxon>
        <taxon>Pseudomonadota</taxon>
        <taxon>Gammaproteobacteria</taxon>
        <taxon>Pseudomonadales</taxon>
        <taxon>Pseudomonadaceae</taxon>
        <taxon>Stutzerimonas</taxon>
    </lineage>
</organism>
<dbReference type="NCBIfam" id="NF003587">
    <property type="entry name" value="PRK05253.1"/>
    <property type="match status" value="1"/>
</dbReference>
<sequence>MVDKLTHLKQLEAESIHIIREVAAEFGNPVMLYSIGKDSAVMLHLARKAFFPGKLPFPVLHVDTRWKFQEMYSFRTKMVEEMGLELITHINPDGVAQDMNPFTYGSAKHTDVMKTEGLKQALDKYGFDAAFGGARRDEEKSRAKERVYSFRDSKHRWDPKNQRPELWNLYNGKVKKGESIRVFPLSNWTELDIWQYIYLEQIPIVPLYFAAEREVIEKNGTLIMIDDERILEHLSDEEKSRIEKRMVRFRTLGCYPLTGAVESTATSLPEIIQEMLLTRTSERQGRVIDHDATGSMEEKKRQGYF</sequence>
<dbReference type="InterPro" id="IPR011784">
    <property type="entry name" value="SO4_adenylTrfase_ssu"/>
</dbReference>
<evidence type="ECO:0000259" key="7">
    <source>
        <dbReference type="Pfam" id="PF01507"/>
    </source>
</evidence>
<dbReference type="InterPro" id="IPR002500">
    <property type="entry name" value="PAPS_reduct_dom"/>
</dbReference>
<dbReference type="GO" id="GO:0070814">
    <property type="term" value="P:hydrogen sulfide biosynthetic process"/>
    <property type="evidence" value="ECO:0007669"/>
    <property type="project" value="UniProtKB-UniRule"/>
</dbReference>
<dbReference type="UniPathway" id="UPA00140">
    <property type="reaction ID" value="UER00204"/>
</dbReference>
<gene>
    <name evidence="6" type="primary">cysD</name>
    <name evidence="8" type="ORF">CXK92_09980</name>
</gene>